<comment type="caution">
    <text evidence="3">The sequence shown here is derived from an EMBL/GenBank/DDBJ whole genome shotgun (WGS) entry which is preliminary data.</text>
</comment>
<dbReference type="AlphaFoldDB" id="A0A8H7F2Y0"/>
<dbReference type="Proteomes" id="UP000629468">
    <property type="component" value="Unassembled WGS sequence"/>
</dbReference>
<feature type="transmembrane region" description="Helical" evidence="1">
    <location>
        <begin position="58"/>
        <end position="78"/>
    </location>
</feature>
<reference evidence="3 4" key="1">
    <citation type="journal article" name="Sci. Rep.">
        <title>Telomere-to-telomere assembled and centromere annotated genomes of the two main subspecies of the button mushroom Agaricus bisporus reveal especially polymorphic chromosome ends.</title>
        <authorList>
            <person name="Sonnenberg A.S.M."/>
            <person name="Sedaghat-Telgerd N."/>
            <person name="Lavrijssen B."/>
            <person name="Ohm R.A."/>
            <person name="Hendrickx P.M."/>
            <person name="Scholtmeijer K."/>
            <person name="Baars J.J.P."/>
            <person name="van Peer A."/>
        </authorList>
    </citation>
    <scope>NUCLEOTIDE SEQUENCE [LARGE SCALE GENOMIC DNA]</scope>
    <source>
        <strain evidence="3 4">H119_p4</strain>
    </source>
</reference>
<protein>
    <recommendedName>
        <fullName evidence="2">DUF6533 domain-containing protein</fullName>
    </recommendedName>
</protein>
<dbReference type="EMBL" id="JABXXO010000006">
    <property type="protein sequence ID" value="KAF7775867.1"/>
    <property type="molecule type" value="Genomic_DNA"/>
</dbReference>
<dbReference type="Pfam" id="PF20151">
    <property type="entry name" value="DUF6533"/>
    <property type="match status" value="1"/>
</dbReference>
<feature type="transmembrane region" description="Helical" evidence="1">
    <location>
        <begin position="123"/>
        <end position="146"/>
    </location>
</feature>
<keyword evidence="1" id="KW-0812">Transmembrane</keyword>
<organism evidence="3 4">
    <name type="scientific">Agaricus bisporus var. burnettii</name>
    <dbReference type="NCBI Taxonomy" id="192524"/>
    <lineage>
        <taxon>Eukaryota</taxon>
        <taxon>Fungi</taxon>
        <taxon>Dikarya</taxon>
        <taxon>Basidiomycota</taxon>
        <taxon>Agaricomycotina</taxon>
        <taxon>Agaricomycetes</taxon>
        <taxon>Agaricomycetidae</taxon>
        <taxon>Agaricales</taxon>
        <taxon>Agaricineae</taxon>
        <taxon>Agaricaceae</taxon>
        <taxon>Agaricus</taxon>
    </lineage>
</organism>
<feature type="transmembrane region" description="Helical" evidence="1">
    <location>
        <begin position="170"/>
        <end position="194"/>
    </location>
</feature>
<feature type="domain" description="DUF6533" evidence="2">
    <location>
        <begin position="24"/>
        <end position="68"/>
    </location>
</feature>
<feature type="transmembrane region" description="Helical" evidence="1">
    <location>
        <begin position="93"/>
        <end position="111"/>
    </location>
</feature>
<feature type="transmembrane region" description="Helical" evidence="1">
    <location>
        <begin position="214"/>
        <end position="232"/>
    </location>
</feature>
<name>A0A8H7F2Y0_AGABI</name>
<evidence type="ECO:0000259" key="2">
    <source>
        <dbReference type="Pfam" id="PF20151"/>
    </source>
</evidence>
<gene>
    <name evidence="3" type="ORF">Agabi119p4_4260</name>
</gene>
<proteinExistence type="predicted"/>
<evidence type="ECO:0000313" key="3">
    <source>
        <dbReference type="EMBL" id="KAF7775867.1"/>
    </source>
</evidence>
<dbReference type="InterPro" id="IPR045340">
    <property type="entry name" value="DUF6533"/>
</dbReference>
<evidence type="ECO:0000256" key="1">
    <source>
        <dbReference type="SAM" id="Phobius"/>
    </source>
</evidence>
<sequence length="284" mass="32335">MEGPLQLLERLEVGIERSRQVNSCNVASVTIMVLDWLLTMDMEVSLMWRGRWNVTKVLYFLTRYMPFIDTSVVMYRQFGTVLSPSLCRITYEYAAWTFIIGMGCAELILSLRTYAVWNKDKRLLIGLPLLFISTWTVGFIVLGFYLSRTTHGVSPVPQLLGCIMVDESSILSACYIVLMIFDACVLALMAIRGISALRSGGDSQFMRVVYSDGIIYYVYLSALSIFNTVIILRLPGDYVNLLVMMERVIHSVLACRVVLHIRELGEVQQRIRLEAFCQGSQIYN</sequence>
<keyword evidence="1" id="KW-1133">Transmembrane helix</keyword>
<keyword evidence="1" id="KW-0472">Membrane</keyword>
<evidence type="ECO:0000313" key="4">
    <source>
        <dbReference type="Proteomes" id="UP000629468"/>
    </source>
</evidence>
<accession>A0A8H7F2Y0</accession>